<gene>
    <name evidence="3" type="ORF">THRCLA_23440</name>
</gene>
<keyword evidence="4" id="KW-1185">Reference proteome</keyword>
<keyword evidence="2" id="KW-0067">ATP-binding</keyword>
<dbReference type="Pfam" id="PF00012">
    <property type="entry name" value="HSP70"/>
    <property type="match status" value="1"/>
</dbReference>
<dbReference type="AlphaFoldDB" id="A0A1V9Y4U8"/>
<name>A0A1V9Y4U8_9STRA</name>
<comment type="caution">
    <text evidence="3">The sequence shown here is derived from an EMBL/GenBank/DDBJ whole genome shotgun (WGS) entry which is preliminary data.</text>
</comment>
<dbReference type="EMBL" id="JNBS01005128">
    <property type="protein sequence ID" value="OQR80751.1"/>
    <property type="molecule type" value="Genomic_DNA"/>
</dbReference>
<dbReference type="STRING" id="74557.A0A1V9Y4U8"/>
<sequence length="135" mass="15158">MELYALVSISARQTPVYLLLYKCIVIDSSALGVGYWKLFANHVKIVNHVHNDVKHKTLPSLVGFPSTGNPIVGFDAIEQENTKDVLPIRCVKRLMGKTYQECVKDQKYLSYQLCEDNGNAAIDFPAKNTKILAEE</sequence>
<evidence type="ECO:0000256" key="2">
    <source>
        <dbReference type="ARBA" id="ARBA00022840"/>
    </source>
</evidence>
<dbReference type="SUPFAM" id="SSF53067">
    <property type="entry name" value="Actin-like ATPase domain"/>
    <property type="match status" value="1"/>
</dbReference>
<dbReference type="Gene3D" id="3.30.420.40">
    <property type="match status" value="1"/>
</dbReference>
<organism evidence="3 4">
    <name type="scientific">Thraustotheca clavata</name>
    <dbReference type="NCBI Taxonomy" id="74557"/>
    <lineage>
        <taxon>Eukaryota</taxon>
        <taxon>Sar</taxon>
        <taxon>Stramenopiles</taxon>
        <taxon>Oomycota</taxon>
        <taxon>Saprolegniomycetes</taxon>
        <taxon>Saprolegniales</taxon>
        <taxon>Achlyaceae</taxon>
        <taxon>Thraustotheca</taxon>
    </lineage>
</organism>
<dbReference type="Proteomes" id="UP000243217">
    <property type="component" value="Unassembled WGS sequence"/>
</dbReference>
<dbReference type="InterPro" id="IPR043129">
    <property type="entry name" value="ATPase_NBD"/>
</dbReference>
<dbReference type="GO" id="GO:0005524">
    <property type="term" value="F:ATP binding"/>
    <property type="evidence" value="ECO:0007669"/>
    <property type="project" value="UniProtKB-KW"/>
</dbReference>
<feature type="non-terminal residue" evidence="3">
    <location>
        <position position="135"/>
    </location>
</feature>
<keyword evidence="1" id="KW-0547">Nucleotide-binding</keyword>
<evidence type="ECO:0000256" key="1">
    <source>
        <dbReference type="ARBA" id="ARBA00022741"/>
    </source>
</evidence>
<dbReference type="GO" id="GO:0140662">
    <property type="term" value="F:ATP-dependent protein folding chaperone"/>
    <property type="evidence" value="ECO:0007669"/>
    <property type="project" value="InterPro"/>
</dbReference>
<accession>A0A1V9Y4U8</accession>
<dbReference type="OrthoDB" id="163899at2759"/>
<evidence type="ECO:0000313" key="4">
    <source>
        <dbReference type="Proteomes" id="UP000243217"/>
    </source>
</evidence>
<protein>
    <submittedName>
        <fullName evidence="3">Uncharacterized protein</fullName>
    </submittedName>
</protein>
<proteinExistence type="predicted"/>
<evidence type="ECO:0000313" key="3">
    <source>
        <dbReference type="EMBL" id="OQR80751.1"/>
    </source>
</evidence>
<dbReference type="InterPro" id="IPR013126">
    <property type="entry name" value="Hsp_70_fam"/>
</dbReference>
<reference evidence="3 4" key="1">
    <citation type="journal article" date="2014" name="Genome Biol. Evol.">
        <title>The secreted proteins of Achlya hypogyna and Thraustotheca clavata identify the ancestral oomycete secretome and reveal gene acquisitions by horizontal gene transfer.</title>
        <authorList>
            <person name="Misner I."/>
            <person name="Blouin N."/>
            <person name="Leonard G."/>
            <person name="Richards T.A."/>
            <person name="Lane C.E."/>
        </authorList>
    </citation>
    <scope>NUCLEOTIDE SEQUENCE [LARGE SCALE GENOMIC DNA]</scope>
    <source>
        <strain evidence="3 4">ATCC 34112</strain>
    </source>
</reference>